<dbReference type="CDD" id="cd10279">
    <property type="entry name" value="PQQ_ADH_II"/>
    <property type="match status" value="1"/>
</dbReference>
<dbReference type="GO" id="GO:0016614">
    <property type="term" value="F:oxidoreductase activity, acting on CH-OH group of donors"/>
    <property type="evidence" value="ECO:0007669"/>
    <property type="project" value="InterPro"/>
</dbReference>
<dbReference type="InterPro" id="IPR009056">
    <property type="entry name" value="Cyt_c-like_dom"/>
</dbReference>
<keyword evidence="8 12" id="KW-0408">Iron</keyword>
<evidence type="ECO:0000313" key="15">
    <source>
        <dbReference type="Proteomes" id="UP000283003"/>
    </source>
</evidence>
<reference evidence="14 15" key="1">
    <citation type="submission" date="2018-12" db="EMBL/GenBank/DDBJ databases">
        <title>Croceicoccus ponticola sp. nov., a lipolytic bacterium isolated from seawater.</title>
        <authorList>
            <person name="Yoon J.-H."/>
        </authorList>
    </citation>
    <scope>NUCLEOTIDE SEQUENCE [LARGE SCALE GENOMIC DNA]</scope>
    <source>
        <strain evidence="14 15">GM-16</strain>
    </source>
</reference>
<evidence type="ECO:0000259" key="13">
    <source>
        <dbReference type="PROSITE" id="PS51007"/>
    </source>
</evidence>
<evidence type="ECO:0000256" key="1">
    <source>
        <dbReference type="ARBA" id="ARBA00008156"/>
    </source>
</evidence>
<dbReference type="PANTHER" id="PTHR32303">
    <property type="entry name" value="QUINOPROTEIN ALCOHOL DEHYDROGENASE (CYTOCHROME C)"/>
    <property type="match status" value="1"/>
</dbReference>
<keyword evidence="5 12" id="KW-0106">Calcium</keyword>
<evidence type="ECO:0000256" key="9">
    <source>
        <dbReference type="ARBA" id="ARBA00023157"/>
    </source>
</evidence>
<gene>
    <name evidence="14" type="ORF">EKN06_00885</name>
</gene>
<feature type="binding site" description="covalent" evidence="11">
    <location>
        <position position="606"/>
    </location>
    <ligand>
        <name>heme c</name>
        <dbReference type="ChEBI" id="CHEBI:61717"/>
    </ligand>
</feature>
<evidence type="ECO:0000256" key="12">
    <source>
        <dbReference type="PIRSR" id="PIRSR617512-3"/>
    </source>
</evidence>
<dbReference type="Proteomes" id="UP000283003">
    <property type="component" value="Unassembled WGS sequence"/>
</dbReference>
<comment type="cofactor">
    <cofactor evidence="11">
        <name>pyrroloquinoline quinone</name>
        <dbReference type="ChEBI" id="CHEBI:58442"/>
    </cofactor>
    <text evidence="11">Binds 1 PQQ group per subunit.</text>
</comment>
<feature type="binding site" description="covalent" evidence="11">
    <location>
        <position position="609"/>
    </location>
    <ligand>
        <name>heme c</name>
        <dbReference type="ChEBI" id="CHEBI:61717"/>
    </ligand>
</feature>
<evidence type="ECO:0000256" key="2">
    <source>
        <dbReference type="ARBA" id="ARBA00022617"/>
    </source>
</evidence>
<feature type="binding site" description="axial binding residue" evidence="12">
    <location>
        <position position="610"/>
    </location>
    <ligand>
        <name>heme c</name>
        <dbReference type="ChEBI" id="CHEBI:61717"/>
    </ligand>
    <ligandPart>
        <name>Fe</name>
        <dbReference type="ChEBI" id="CHEBI:18248"/>
    </ligandPart>
</feature>
<feature type="active site" description="Proton acceptor" evidence="10">
    <location>
        <position position="303"/>
    </location>
</feature>
<dbReference type="SMART" id="SM00564">
    <property type="entry name" value="PQQ"/>
    <property type="match status" value="5"/>
</dbReference>
<evidence type="ECO:0000256" key="5">
    <source>
        <dbReference type="ARBA" id="ARBA00022837"/>
    </source>
</evidence>
<dbReference type="OrthoDB" id="9794322at2"/>
<feature type="binding site" description="axial binding residue" evidence="12">
    <location>
        <position position="649"/>
    </location>
    <ligand>
        <name>heme c</name>
        <dbReference type="ChEBI" id="CHEBI:61717"/>
    </ligand>
    <ligandPart>
        <name>Fe</name>
        <dbReference type="ChEBI" id="CHEBI:18248"/>
    </ligandPart>
</feature>
<keyword evidence="3 12" id="KW-0479">Metal-binding</keyword>
<feature type="binding site" evidence="12">
    <location>
        <position position="258"/>
    </location>
    <ligand>
        <name>Ca(2+)</name>
        <dbReference type="ChEBI" id="CHEBI:29108"/>
    </ligand>
</feature>
<keyword evidence="15" id="KW-1185">Reference proteome</keyword>
<dbReference type="EMBL" id="RXOL01000001">
    <property type="protein sequence ID" value="RVQ69730.1"/>
    <property type="molecule type" value="Genomic_DNA"/>
</dbReference>
<comment type="caution">
    <text evidence="14">The sequence shown here is derived from an EMBL/GenBank/DDBJ whole genome shotgun (WGS) entry which is preliminary data.</text>
</comment>
<sequence>MIAAACLSTCTTDTPEAADPAQDAANWTGFGGNSDEQHYSALDQIDADNVGELGLVWSMDLPQQNSVSAPLAVDGVLYTATGYSVVRAIDAVTGKLLWEYDPQVPEAAGRKLRQGWGIRGLAYGEGRLYVGTHDGRLLGINAKDGTLAWSAQTLPKDNASFISGPARYFDGKVIIGFGGGDVSDVRGYVTAYDAKTGSQLWRFWTVPGNPSDGFENKAMEMAAKTWAGEWWKYGGGGTVWNAMTYDRSTNSMILGVGNGSPWNHKIRSEGKGDNLFLASIVALDADTGEYKWHYQVNPGESWDYNASMDMELADLDIGGQQRKVLMTAPKNGFFYVIDRTTGKLISAEPFVKVSWASKIDLKTGRPVENPDARYADGKTFTMWPGPVGAHTWLPMAYNPKTRLVYIPAIEMATSYNDVGIERKNWKRTPGNAVDGGANPNFVVPDAGPTNATSALIAWDPVTQKQVWKVPTPGPWNGGIMTTAGNLVFQGRIDGTFDAYAADTGKKVWSFAAQAPVTAPPISYSVNGKQYVTVITGMGTSGSAFGTLLPVSIDYRTQARRILTFAIGGKGTLPKQVATPVEPVADPDYTADAALELQGLMKFARQCAVCHGVDAIAAGHAPDLRASSVPLDAAAFASVVRDGILVPNGMPRFEEYTDADLAAVRQYIRAEAAKWRTTAKPQK</sequence>
<dbReference type="InterPro" id="IPR036909">
    <property type="entry name" value="Cyt_c-like_dom_sf"/>
</dbReference>
<dbReference type="InterPro" id="IPR011047">
    <property type="entry name" value="Quinoprotein_ADH-like_sf"/>
</dbReference>
<dbReference type="GO" id="GO:0020037">
    <property type="term" value="F:heme binding"/>
    <property type="evidence" value="ECO:0007669"/>
    <property type="project" value="InterPro"/>
</dbReference>
<dbReference type="Gene3D" id="1.10.760.10">
    <property type="entry name" value="Cytochrome c-like domain"/>
    <property type="match status" value="1"/>
</dbReference>
<evidence type="ECO:0000313" key="14">
    <source>
        <dbReference type="EMBL" id="RVQ69730.1"/>
    </source>
</evidence>
<feature type="binding site" evidence="11">
    <location>
        <position position="330"/>
    </location>
    <ligand>
        <name>pyrroloquinoline quinone</name>
        <dbReference type="ChEBI" id="CHEBI:58442"/>
    </ligand>
</feature>
<dbReference type="SUPFAM" id="SSF50998">
    <property type="entry name" value="Quinoprotein alcohol dehydrogenase-like"/>
    <property type="match status" value="1"/>
</dbReference>
<evidence type="ECO:0000256" key="7">
    <source>
        <dbReference type="ARBA" id="ARBA00023002"/>
    </source>
</evidence>
<evidence type="ECO:0000256" key="11">
    <source>
        <dbReference type="PIRSR" id="PIRSR617512-2"/>
    </source>
</evidence>
<dbReference type="Gene3D" id="2.140.10.10">
    <property type="entry name" value="Quinoprotein alcohol dehydrogenase-like superfamily"/>
    <property type="match status" value="1"/>
</dbReference>
<organism evidence="14 15">
    <name type="scientific">Croceicoccus ponticola</name>
    <dbReference type="NCBI Taxonomy" id="2217664"/>
    <lineage>
        <taxon>Bacteria</taxon>
        <taxon>Pseudomonadati</taxon>
        <taxon>Pseudomonadota</taxon>
        <taxon>Alphaproteobacteria</taxon>
        <taxon>Sphingomonadales</taxon>
        <taxon>Erythrobacteraceae</taxon>
        <taxon>Croceicoccus</taxon>
    </lineage>
</organism>
<keyword evidence="7 14" id="KW-0560">Oxidoreductase</keyword>
<evidence type="ECO:0000256" key="8">
    <source>
        <dbReference type="ARBA" id="ARBA00023004"/>
    </source>
</evidence>
<feature type="domain" description="Cytochrome c" evidence="13">
    <location>
        <begin position="593"/>
        <end position="671"/>
    </location>
</feature>
<dbReference type="Pfam" id="PF13442">
    <property type="entry name" value="Cytochrome_CBB3"/>
    <property type="match status" value="1"/>
</dbReference>
<feature type="binding site" evidence="11">
    <location>
        <position position="119"/>
    </location>
    <ligand>
        <name>pyrroloquinoline quinone</name>
        <dbReference type="ChEBI" id="CHEBI:58442"/>
    </ligand>
</feature>
<name>A0A437H2A9_9SPHN</name>
<keyword evidence="6 11" id="KW-0634">PQQ</keyword>
<keyword evidence="2 11" id="KW-0349">Heme</keyword>
<evidence type="ECO:0000256" key="6">
    <source>
        <dbReference type="ARBA" id="ARBA00022891"/>
    </source>
</evidence>
<dbReference type="InterPro" id="IPR002372">
    <property type="entry name" value="PQQ_rpt_dom"/>
</dbReference>
<comment type="cofactor">
    <cofactor evidence="12">
        <name>Ca(2+)</name>
        <dbReference type="ChEBI" id="CHEBI:29108"/>
    </cofactor>
    <text evidence="12">Binds 1 Ca(2+) ion per subunit.</text>
</comment>
<dbReference type="GO" id="GO:0016020">
    <property type="term" value="C:membrane"/>
    <property type="evidence" value="ECO:0007669"/>
    <property type="project" value="InterPro"/>
</dbReference>
<accession>A0A437H2A9</accession>
<keyword evidence="4" id="KW-0732">Signal</keyword>
<dbReference type="AlphaFoldDB" id="A0A437H2A9"/>
<dbReference type="EC" id="1.1.2.-" evidence="14"/>
<feature type="binding site" evidence="12">
    <location>
        <position position="303"/>
    </location>
    <ligand>
        <name>Ca(2+)</name>
        <dbReference type="ChEBI" id="CHEBI:29108"/>
    </ligand>
</feature>
<dbReference type="GO" id="GO:0009055">
    <property type="term" value="F:electron transfer activity"/>
    <property type="evidence" value="ECO:0007669"/>
    <property type="project" value="InterPro"/>
</dbReference>
<keyword evidence="9" id="KW-1015">Disulfide bond</keyword>
<proteinExistence type="inferred from homology"/>
<feature type="binding site" evidence="11">
    <location>
        <position position="238"/>
    </location>
    <ligand>
        <name>pyrroloquinoline quinone</name>
        <dbReference type="ChEBI" id="CHEBI:58442"/>
    </ligand>
</feature>
<dbReference type="InterPro" id="IPR017512">
    <property type="entry name" value="PQQ_MeOH/EtOH_DH"/>
</dbReference>
<dbReference type="SUPFAM" id="SSF46626">
    <property type="entry name" value="Cytochrome c"/>
    <property type="match status" value="1"/>
</dbReference>
<evidence type="ECO:0000256" key="10">
    <source>
        <dbReference type="PIRSR" id="PIRSR617512-1"/>
    </source>
</evidence>
<evidence type="ECO:0000256" key="3">
    <source>
        <dbReference type="ARBA" id="ARBA00022723"/>
    </source>
</evidence>
<dbReference type="PANTHER" id="PTHR32303:SF20">
    <property type="entry name" value="QUINOPROTEIN ETHANOL DEHYDROGENASE"/>
    <property type="match status" value="1"/>
</dbReference>
<evidence type="ECO:0000256" key="4">
    <source>
        <dbReference type="ARBA" id="ARBA00022729"/>
    </source>
</evidence>
<dbReference type="InterPro" id="IPR018391">
    <property type="entry name" value="PQQ_b-propeller_rpt"/>
</dbReference>
<protein>
    <submittedName>
        <fullName evidence="14">PQQ-dependent dehydrogenase, methanol/ethanol family</fullName>
        <ecNumber evidence="14">1.1.2.-</ecNumber>
    </submittedName>
</protein>
<comment type="cofactor">
    <cofactor evidence="11">
        <name>heme c</name>
        <dbReference type="ChEBI" id="CHEBI:61717"/>
    </cofactor>
    <text evidence="11">Binds 1 heme c group per subunit.</text>
</comment>
<dbReference type="Pfam" id="PF01011">
    <property type="entry name" value="PQQ"/>
    <property type="match status" value="2"/>
</dbReference>
<dbReference type="NCBIfam" id="TIGR03075">
    <property type="entry name" value="PQQ_enz_alc_DH"/>
    <property type="match status" value="1"/>
</dbReference>
<comment type="similarity">
    <text evidence="1">Belongs to the bacterial PQQ dehydrogenase family.</text>
</comment>
<dbReference type="GO" id="GO:0005509">
    <property type="term" value="F:calcium ion binding"/>
    <property type="evidence" value="ECO:0007669"/>
    <property type="project" value="InterPro"/>
</dbReference>
<dbReference type="PROSITE" id="PS51007">
    <property type="entry name" value="CYTC"/>
    <property type="match status" value="1"/>
</dbReference>